<protein>
    <submittedName>
        <fullName evidence="5">GntR family transcriptional regulator</fullName>
    </submittedName>
</protein>
<dbReference type="RefSeq" id="WP_284152790.1">
    <property type="nucleotide sequence ID" value="NZ_AP025516.1"/>
</dbReference>
<evidence type="ECO:0000256" key="3">
    <source>
        <dbReference type="ARBA" id="ARBA00023163"/>
    </source>
</evidence>
<dbReference type="InterPro" id="IPR036388">
    <property type="entry name" value="WH-like_DNA-bd_sf"/>
</dbReference>
<name>A0ABN6M2V4_9BACT</name>
<dbReference type="InterPro" id="IPR036390">
    <property type="entry name" value="WH_DNA-bd_sf"/>
</dbReference>
<reference evidence="5 6" key="1">
    <citation type="submission" date="2022-01" db="EMBL/GenBank/DDBJ databases">
        <title>Desulfofustis limnae sp. nov., a novel mesophilic sulfate-reducing bacterium isolated from marsh soil.</title>
        <authorList>
            <person name="Watanabe M."/>
            <person name="Takahashi A."/>
            <person name="Kojima H."/>
            <person name="Fukui M."/>
        </authorList>
    </citation>
    <scope>NUCLEOTIDE SEQUENCE [LARGE SCALE GENOMIC DNA]</scope>
    <source>
        <strain evidence="5 6">PPLL</strain>
    </source>
</reference>
<dbReference type="Gene3D" id="1.10.10.10">
    <property type="entry name" value="Winged helix-like DNA-binding domain superfamily/Winged helix DNA-binding domain"/>
    <property type="match status" value="1"/>
</dbReference>
<sequence length="245" mass="27833">MGTLFHKAKQNRIYQDVVDQIQTAILDGQLVPGDKLPPERELCEMFQASRGTLREALRILEQKSLIEIRLGMSGGAYVKDANAELMAENLAILIRSQAVSLQHLAEFREGVEGAVAELAALRATAADKKQLAKLISQAARCREKGLREWNNFVQMDEKIHIELACIAGNPLYRFIHHSIHENIHRYYDKLLIIGEDELEENFQDLNSIVAAVVAGEAEKAKRLAIHHVRRFNSYMEQKKRRNPDI</sequence>
<dbReference type="SUPFAM" id="SSF46785">
    <property type="entry name" value="Winged helix' DNA-binding domain"/>
    <property type="match status" value="1"/>
</dbReference>
<keyword evidence="2" id="KW-0238">DNA-binding</keyword>
<dbReference type="Pfam" id="PF07729">
    <property type="entry name" value="FCD"/>
    <property type="match status" value="1"/>
</dbReference>
<keyword evidence="6" id="KW-1185">Reference proteome</keyword>
<dbReference type="Proteomes" id="UP000830055">
    <property type="component" value="Chromosome"/>
</dbReference>
<evidence type="ECO:0000313" key="6">
    <source>
        <dbReference type="Proteomes" id="UP000830055"/>
    </source>
</evidence>
<dbReference type="PRINTS" id="PR00035">
    <property type="entry name" value="HTHGNTR"/>
</dbReference>
<accession>A0ABN6M2V4</accession>
<dbReference type="PANTHER" id="PTHR43537:SF49">
    <property type="entry name" value="TRANSCRIPTIONAL REGULATORY PROTEIN"/>
    <property type="match status" value="1"/>
</dbReference>
<dbReference type="InterPro" id="IPR000524">
    <property type="entry name" value="Tscrpt_reg_HTH_GntR"/>
</dbReference>
<evidence type="ECO:0000313" key="5">
    <source>
        <dbReference type="EMBL" id="BDD85649.1"/>
    </source>
</evidence>
<keyword evidence="3" id="KW-0804">Transcription</keyword>
<dbReference type="CDD" id="cd07377">
    <property type="entry name" value="WHTH_GntR"/>
    <property type="match status" value="1"/>
</dbReference>
<evidence type="ECO:0000256" key="2">
    <source>
        <dbReference type="ARBA" id="ARBA00023125"/>
    </source>
</evidence>
<gene>
    <name evidence="5" type="ORF">DPPLL_00140</name>
</gene>
<dbReference type="SUPFAM" id="SSF48008">
    <property type="entry name" value="GntR ligand-binding domain-like"/>
    <property type="match status" value="1"/>
</dbReference>
<organism evidence="5 6">
    <name type="scientific">Desulfofustis limnaeus</name>
    <dbReference type="NCBI Taxonomy" id="2740163"/>
    <lineage>
        <taxon>Bacteria</taxon>
        <taxon>Pseudomonadati</taxon>
        <taxon>Thermodesulfobacteriota</taxon>
        <taxon>Desulfobulbia</taxon>
        <taxon>Desulfobulbales</taxon>
        <taxon>Desulfocapsaceae</taxon>
        <taxon>Desulfofustis</taxon>
    </lineage>
</organism>
<dbReference type="SMART" id="SM00895">
    <property type="entry name" value="FCD"/>
    <property type="match status" value="1"/>
</dbReference>
<dbReference type="PROSITE" id="PS50949">
    <property type="entry name" value="HTH_GNTR"/>
    <property type="match status" value="1"/>
</dbReference>
<dbReference type="Pfam" id="PF00392">
    <property type="entry name" value="GntR"/>
    <property type="match status" value="1"/>
</dbReference>
<dbReference type="EMBL" id="AP025516">
    <property type="protein sequence ID" value="BDD85649.1"/>
    <property type="molecule type" value="Genomic_DNA"/>
</dbReference>
<dbReference type="SMART" id="SM00345">
    <property type="entry name" value="HTH_GNTR"/>
    <property type="match status" value="1"/>
</dbReference>
<evidence type="ECO:0000259" key="4">
    <source>
        <dbReference type="PROSITE" id="PS50949"/>
    </source>
</evidence>
<proteinExistence type="predicted"/>
<dbReference type="InterPro" id="IPR011711">
    <property type="entry name" value="GntR_C"/>
</dbReference>
<dbReference type="PANTHER" id="PTHR43537">
    <property type="entry name" value="TRANSCRIPTIONAL REGULATOR, GNTR FAMILY"/>
    <property type="match status" value="1"/>
</dbReference>
<keyword evidence="1" id="KW-0805">Transcription regulation</keyword>
<evidence type="ECO:0000256" key="1">
    <source>
        <dbReference type="ARBA" id="ARBA00023015"/>
    </source>
</evidence>
<dbReference type="InterPro" id="IPR008920">
    <property type="entry name" value="TF_FadR/GntR_C"/>
</dbReference>
<feature type="domain" description="HTH gntR-type" evidence="4">
    <location>
        <begin position="11"/>
        <end position="81"/>
    </location>
</feature>
<dbReference type="Gene3D" id="1.20.120.530">
    <property type="entry name" value="GntR ligand-binding domain-like"/>
    <property type="match status" value="1"/>
</dbReference>